<organism evidence="5 6">
    <name type="scientific">Atopostipes suicloacalis DSM 15692</name>
    <dbReference type="NCBI Taxonomy" id="1121025"/>
    <lineage>
        <taxon>Bacteria</taxon>
        <taxon>Bacillati</taxon>
        <taxon>Bacillota</taxon>
        <taxon>Bacilli</taxon>
        <taxon>Lactobacillales</taxon>
        <taxon>Carnobacteriaceae</taxon>
        <taxon>Atopostipes</taxon>
    </lineage>
</organism>
<name>A0A1M4Z0L3_9LACT</name>
<dbReference type="InterPro" id="IPR029052">
    <property type="entry name" value="Metallo-depent_PP-like"/>
</dbReference>
<evidence type="ECO:0000313" key="6">
    <source>
        <dbReference type="Proteomes" id="UP000184128"/>
    </source>
</evidence>
<dbReference type="PRINTS" id="PR01607">
    <property type="entry name" value="APYRASEFAMLY"/>
</dbReference>
<sequence>MTDNKIYIYHTNDIHSNLTFWPRIAQELQNKRAIHEKKDEDVFVFDIGDATDRANPLTEATNGQAITELLNEGKYDGVTIGNNEGITNSKEELNHLYKKANFPVILTNLFDLETKKTPEWATPYQILKTKKGDRIGVFGLTTPLYETYEKLGWKVTDPITQIQQFFVKHEEEADFWILLSHLGLETDRLISKSFPISLIIGAHTHHVLLNGERSANSILTGAGQFGQWIGEVVLTHKQGKLKVETAELINVEADVPAPRAETKVVNDYINYGHHLLKNETIAYLPESLLTNWYTQTDLADVTLEAIADFVGADRAILNAGLFMGDLKRGVVTADDLHQCLPHPIRVMQCKIKGQHLLEFEKEVYQVNQKMSHQPVRGFGFRGEVFGKLCLKGFNQDEPIDPDKEYKLATIDYFSFLSFFDILNTYSTQEIIFPDFLRGVVGDYLAKTYPLKNKFKQI</sequence>
<dbReference type="PANTHER" id="PTHR11575">
    <property type="entry name" value="5'-NUCLEOTIDASE-RELATED"/>
    <property type="match status" value="1"/>
</dbReference>
<dbReference type="GO" id="GO:0000166">
    <property type="term" value="F:nucleotide binding"/>
    <property type="evidence" value="ECO:0007669"/>
    <property type="project" value="UniProtKB-KW"/>
</dbReference>
<keyword evidence="6" id="KW-1185">Reference proteome</keyword>
<evidence type="ECO:0000313" key="5">
    <source>
        <dbReference type="EMBL" id="SHF11530.1"/>
    </source>
</evidence>
<dbReference type="Pfam" id="PF02872">
    <property type="entry name" value="5_nucleotid_C"/>
    <property type="match status" value="1"/>
</dbReference>
<dbReference type="GO" id="GO:0008253">
    <property type="term" value="F:5'-nucleotidase activity"/>
    <property type="evidence" value="ECO:0007669"/>
    <property type="project" value="TreeGrafter"/>
</dbReference>
<dbReference type="SUPFAM" id="SSF55816">
    <property type="entry name" value="5'-nucleotidase (syn. UDP-sugar hydrolase), C-terminal domain"/>
    <property type="match status" value="1"/>
</dbReference>
<dbReference type="EMBL" id="FQUF01000033">
    <property type="protein sequence ID" value="SHF11530.1"/>
    <property type="molecule type" value="Genomic_DNA"/>
</dbReference>
<dbReference type="InterPro" id="IPR006179">
    <property type="entry name" value="5_nucleotidase/apyrase"/>
</dbReference>
<dbReference type="SUPFAM" id="SSF56300">
    <property type="entry name" value="Metallo-dependent phosphatases"/>
    <property type="match status" value="1"/>
</dbReference>
<protein>
    <submittedName>
        <fullName evidence="5">2',3'-cyclic-nucleotide 2'-phosphodiesterase/5'-or 3'-nucleotidase, 5'-nucleotidase family</fullName>
    </submittedName>
</protein>
<comment type="similarity">
    <text evidence="2">Belongs to the 5'-nucleotidase family.</text>
</comment>
<dbReference type="GO" id="GO:0030288">
    <property type="term" value="C:outer membrane-bounded periplasmic space"/>
    <property type="evidence" value="ECO:0007669"/>
    <property type="project" value="TreeGrafter"/>
</dbReference>
<dbReference type="InterPro" id="IPR004843">
    <property type="entry name" value="Calcineurin-like_PHP"/>
</dbReference>
<dbReference type="GO" id="GO:0008768">
    <property type="term" value="F:UDP-sugar diphosphatase activity"/>
    <property type="evidence" value="ECO:0007669"/>
    <property type="project" value="TreeGrafter"/>
</dbReference>
<dbReference type="Proteomes" id="UP000184128">
    <property type="component" value="Unassembled WGS sequence"/>
</dbReference>
<accession>A0A1M4Z0L3</accession>
<evidence type="ECO:0000259" key="4">
    <source>
        <dbReference type="Pfam" id="PF02872"/>
    </source>
</evidence>
<dbReference type="Gene3D" id="3.90.780.10">
    <property type="entry name" value="5'-Nucleotidase, C-terminal domain"/>
    <property type="match status" value="1"/>
</dbReference>
<keyword evidence="2" id="KW-0378">Hydrolase</keyword>
<dbReference type="Gene3D" id="3.60.21.10">
    <property type="match status" value="1"/>
</dbReference>
<gene>
    <name evidence="5" type="ORF">SAMN02745249_01844</name>
</gene>
<dbReference type="InterPro" id="IPR036907">
    <property type="entry name" value="5'-Nucleotdase_C_sf"/>
</dbReference>
<dbReference type="PANTHER" id="PTHR11575:SF23">
    <property type="entry name" value="5-NUCLEOTIDASE FAMILY PROTEIN"/>
    <property type="match status" value="1"/>
</dbReference>
<evidence type="ECO:0000259" key="3">
    <source>
        <dbReference type="Pfam" id="PF00149"/>
    </source>
</evidence>
<evidence type="ECO:0000256" key="2">
    <source>
        <dbReference type="RuleBase" id="RU362119"/>
    </source>
</evidence>
<feature type="domain" description="5'-Nucleotidase C-terminal" evidence="4">
    <location>
        <begin position="290"/>
        <end position="413"/>
    </location>
</feature>
<evidence type="ECO:0000256" key="1">
    <source>
        <dbReference type="ARBA" id="ARBA00022729"/>
    </source>
</evidence>
<dbReference type="RefSeq" id="WP_073298533.1">
    <property type="nucleotide sequence ID" value="NZ_FQUF01000033.1"/>
</dbReference>
<feature type="domain" description="Calcineurin-like phosphoesterase" evidence="3">
    <location>
        <begin position="8"/>
        <end position="206"/>
    </location>
</feature>
<dbReference type="OrthoDB" id="9793179at2"/>
<reference evidence="5 6" key="1">
    <citation type="submission" date="2016-11" db="EMBL/GenBank/DDBJ databases">
        <authorList>
            <person name="Jaros S."/>
            <person name="Januszkiewicz K."/>
            <person name="Wedrychowicz H."/>
        </authorList>
    </citation>
    <scope>NUCLEOTIDE SEQUENCE [LARGE SCALE GENOMIC DNA]</scope>
    <source>
        <strain evidence="5 6">DSM 15692</strain>
    </source>
</reference>
<dbReference type="Pfam" id="PF00149">
    <property type="entry name" value="Metallophos"/>
    <property type="match status" value="1"/>
</dbReference>
<dbReference type="GO" id="GO:0009166">
    <property type="term" value="P:nucleotide catabolic process"/>
    <property type="evidence" value="ECO:0007669"/>
    <property type="project" value="InterPro"/>
</dbReference>
<dbReference type="InterPro" id="IPR011240">
    <property type="entry name" value="Pesterase_YunD"/>
</dbReference>
<dbReference type="AlphaFoldDB" id="A0A1M4Z0L3"/>
<dbReference type="InterPro" id="IPR008334">
    <property type="entry name" value="5'-Nucleotdase_C"/>
</dbReference>
<keyword evidence="2" id="KW-0547">Nucleotide-binding</keyword>
<dbReference type="CDD" id="cd00845">
    <property type="entry name" value="MPP_UshA_N_like"/>
    <property type="match status" value="1"/>
</dbReference>
<dbReference type="PIRSF" id="PIRSF036361">
    <property type="entry name" value="YunD"/>
    <property type="match status" value="1"/>
</dbReference>
<proteinExistence type="inferred from homology"/>
<keyword evidence="1" id="KW-0732">Signal</keyword>
<dbReference type="STRING" id="1121025.SAMN02745249_01844"/>